<dbReference type="InterPro" id="IPR044053">
    <property type="entry name" value="AsaB-like"/>
</dbReference>
<dbReference type="NCBIfam" id="NF041278">
    <property type="entry name" value="CmcJ_NvfI_EfuI"/>
    <property type="match status" value="1"/>
</dbReference>
<dbReference type="PANTHER" id="PTHR34598:SF1">
    <property type="entry name" value="PUTATIVE (AFU_ORTHOLOGUE AFUA_3G13140)-RELATED"/>
    <property type="match status" value="1"/>
</dbReference>
<keyword evidence="6" id="KW-1185">Reference proteome</keyword>
<dbReference type="Pfam" id="PF03151">
    <property type="entry name" value="TPT"/>
    <property type="match status" value="1"/>
</dbReference>
<feature type="transmembrane region" description="Helical" evidence="3">
    <location>
        <begin position="258"/>
        <end position="279"/>
    </location>
</feature>
<dbReference type="AlphaFoldDB" id="A0A8H6ZI66"/>
<evidence type="ECO:0000259" key="4">
    <source>
        <dbReference type="Pfam" id="PF03151"/>
    </source>
</evidence>
<dbReference type="EMBL" id="JACAZH010000001">
    <property type="protein sequence ID" value="KAF7377809.1"/>
    <property type="molecule type" value="Genomic_DNA"/>
</dbReference>
<feature type="transmembrane region" description="Helical" evidence="3">
    <location>
        <begin position="23"/>
        <end position="41"/>
    </location>
</feature>
<name>A0A8H6ZI66_9AGAR</name>
<proteinExistence type="inferred from homology"/>
<evidence type="ECO:0000313" key="6">
    <source>
        <dbReference type="Proteomes" id="UP000623467"/>
    </source>
</evidence>
<keyword evidence="3" id="KW-1133">Transmembrane helix</keyword>
<evidence type="ECO:0000256" key="1">
    <source>
        <dbReference type="ARBA" id="ARBA00023604"/>
    </source>
</evidence>
<dbReference type="InterPro" id="IPR004853">
    <property type="entry name" value="Sugar_P_trans_dom"/>
</dbReference>
<dbReference type="Proteomes" id="UP000623467">
    <property type="component" value="Unassembled WGS sequence"/>
</dbReference>
<protein>
    <recommendedName>
        <fullName evidence="4">Sugar phosphate transporter domain-containing protein</fullName>
    </recommendedName>
</protein>
<evidence type="ECO:0000256" key="2">
    <source>
        <dbReference type="SAM" id="MobiDB-lite"/>
    </source>
</evidence>
<feature type="transmembrane region" description="Helical" evidence="3">
    <location>
        <begin position="152"/>
        <end position="174"/>
    </location>
</feature>
<comment type="caution">
    <text evidence="5">The sequence shown here is derived from an EMBL/GenBank/DDBJ whole genome shotgun (WGS) entry which is preliminary data.</text>
</comment>
<sequence>MQQQDGVKGTGCHSGESLLRGRALVAAVVCFYIVAALVMVVGNKAVLLQTPDLPFTFLFIQLATAVLLFLLLSLLSRTPVQRILPVKFDVPILDRSTATKILPFLLVGFIGLVFNTLCLANVDASFFQIARGLILPFTILMSSLFTRTIPRLHVLLSAFVVTFGFFVGVAPSFSLTSNSTIAREPLRALLYGLISSIVLSVHVVLSKVVTSNAKQSVIGISYFGNPFMAIGLIPFIFLNGELDALQRRLTSPDQVWTTFVVGTAITGVFGFLLGIANILSIKVTSPVSHMFSAAAKSVIQMMLGVFFFGDVITTYRLGAITLITGGTMFYTWTQSNARPTTPVPKNDLEQQNKDLEVEEPLLKDEKMSDKATGSTTDLLLLEMGFPSSTTGNFDFFVPPKDGARAYSTVDAKVETGARVRNFTHEKHEVVVHNLRGNESAATLDTTGFQLFNHPAKHTSFANDAEIEKEYYPESIELIKKLTGASRVVLFDHTVRRRRPGQVDSSPDKRQPVSAAHVDQTAKSAVARVHRHLPAEDVPELLKHRFQIINLWRPISHPADDWPLALGDFRTVDPETDVVPVALVYADREGETYGVKYNPKQRWTYFSGVKPEELILIKCFDSIQDGSVAIFTPHTAFSDPKTPEGAPLRESIELRALVFYD</sequence>
<accession>A0A8H6ZI66</accession>
<feature type="region of interest" description="Disordered" evidence="2">
    <location>
        <begin position="497"/>
        <end position="518"/>
    </location>
</feature>
<keyword evidence="3" id="KW-0472">Membrane</keyword>
<feature type="transmembrane region" description="Helical" evidence="3">
    <location>
        <begin position="53"/>
        <end position="75"/>
    </location>
</feature>
<evidence type="ECO:0000313" key="5">
    <source>
        <dbReference type="EMBL" id="KAF7377809.1"/>
    </source>
</evidence>
<dbReference type="PANTHER" id="PTHR34598">
    <property type="entry name" value="BLL6449 PROTEIN"/>
    <property type="match status" value="1"/>
</dbReference>
<organism evidence="5 6">
    <name type="scientific">Mycena sanguinolenta</name>
    <dbReference type="NCBI Taxonomy" id="230812"/>
    <lineage>
        <taxon>Eukaryota</taxon>
        <taxon>Fungi</taxon>
        <taxon>Dikarya</taxon>
        <taxon>Basidiomycota</taxon>
        <taxon>Agaricomycotina</taxon>
        <taxon>Agaricomycetes</taxon>
        <taxon>Agaricomycetidae</taxon>
        <taxon>Agaricales</taxon>
        <taxon>Marasmiineae</taxon>
        <taxon>Mycenaceae</taxon>
        <taxon>Mycena</taxon>
    </lineage>
</organism>
<feature type="domain" description="Sugar phosphate transporter" evidence="4">
    <location>
        <begin position="28"/>
        <end position="330"/>
    </location>
</feature>
<dbReference type="OrthoDB" id="412788at2759"/>
<gene>
    <name evidence="5" type="ORF">MSAN_00204400</name>
</gene>
<feature type="transmembrane region" description="Helical" evidence="3">
    <location>
        <begin position="101"/>
        <end position="122"/>
    </location>
</feature>
<comment type="similarity">
    <text evidence="1">Belongs to the asaB hydroxylase/desaturase family.</text>
</comment>
<reference evidence="5" key="1">
    <citation type="submission" date="2020-05" db="EMBL/GenBank/DDBJ databases">
        <title>Mycena genomes resolve the evolution of fungal bioluminescence.</title>
        <authorList>
            <person name="Tsai I.J."/>
        </authorList>
    </citation>
    <scope>NUCLEOTIDE SEQUENCE</scope>
    <source>
        <strain evidence="5">160909Yilan</strain>
    </source>
</reference>
<keyword evidence="3" id="KW-0812">Transmembrane</keyword>
<feature type="transmembrane region" description="Helical" evidence="3">
    <location>
        <begin position="217"/>
        <end position="238"/>
    </location>
</feature>
<feature type="transmembrane region" description="Helical" evidence="3">
    <location>
        <begin position="128"/>
        <end position="145"/>
    </location>
</feature>
<dbReference type="GO" id="GO:0016491">
    <property type="term" value="F:oxidoreductase activity"/>
    <property type="evidence" value="ECO:0007669"/>
    <property type="project" value="InterPro"/>
</dbReference>
<feature type="transmembrane region" description="Helical" evidence="3">
    <location>
        <begin position="186"/>
        <end position="205"/>
    </location>
</feature>
<evidence type="ECO:0000256" key="3">
    <source>
        <dbReference type="SAM" id="Phobius"/>
    </source>
</evidence>